<organism evidence="3 4">
    <name type="scientific">Elysia marginata</name>
    <dbReference type="NCBI Taxonomy" id="1093978"/>
    <lineage>
        <taxon>Eukaryota</taxon>
        <taxon>Metazoa</taxon>
        <taxon>Spiralia</taxon>
        <taxon>Lophotrochozoa</taxon>
        <taxon>Mollusca</taxon>
        <taxon>Gastropoda</taxon>
        <taxon>Heterobranchia</taxon>
        <taxon>Euthyneura</taxon>
        <taxon>Panpulmonata</taxon>
        <taxon>Sacoglossa</taxon>
        <taxon>Placobranchoidea</taxon>
        <taxon>Plakobranchidae</taxon>
        <taxon>Elysia</taxon>
    </lineage>
</organism>
<proteinExistence type="inferred from homology"/>
<dbReference type="SUPFAM" id="SSF55136">
    <property type="entry name" value="Probable bacterial effector-binding domain"/>
    <property type="match status" value="1"/>
</dbReference>
<comment type="caution">
    <text evidence="3">The sequence shown here is derived from an EMBL/GenBank/DDBJ whole genome shotgun (WGS) entry which is preliminary data.</text>
</comment>
<accession>A0AAV4JD08</accession>
<keyword evidence="2" id="KW-0732">Signal</keyword>
<keyword evidence="4" id="KW-1185">Reference proteome</keyword>
<reference evidence="3 4" key="1">
    <citation type="journal article" date="2021" name="Elife">
        <title>Chloroplast acquisition without the gene transfer in kleptoplastic sea slugs, Plakobranchus ocellatus.</title>
        <authorList>
            <person name="Maeda T."/>
            <person name="Takahashi S."/>
            <person name="Yoshida T."/>
            <person name="Shimamura S."/>
            <person name="Takaki Y."/>
            <person name="Nagai Y."/>
            <person name="Toyoda A."/>
            <person name="Suzuki Y."/>
            <person name="Arimoto A."/>
            <person name="Ishii H."/>
            <person name="Satoh N."/>
            <person name="Nishiyama T."/>
            <person name="Hasebe M."/>
            <person name="Maruyama T."/>
            <person name="Minagawa J."/>
            <person name="Obokata J."/>
            <person name="Shigenobu S."/>
        </authorList>
    </citation>
    <scope>NUCLEOTIDE SEQUENCE [LARGE SCALE GENOMIC DNA]</scope>
</reference>
<evidence type="ECO:0000256" key="2">
    <source>
        <dbReference type="SAM" id="SignalP"/>
    </source>
</evidence>
<evidence type="ECO:0000313" key="3">
    <source>
        <dbReference type="EMBL" id="GFS18501.1"/>
    </source>
</evidence>
<comment type="similarity">
    <text evidence="1">Belongs to the HEBP family.</text>
</comment>
<dbReference type="FunFam" id="3.20.80.10:FF:000002">
    <property type="entry name" value="Heme-binding protein 2"/>
    <property type="match status" value="1"/>
</dbReference>
<evidence type="ECO:0000313" key="4">
    <source>
        <dbReference type="Proteomes" id="UP000762676"/>
    </source>
</evidence>
<dbReference type="InterPro" id="IPR011256">
    <property type="entry name" value="Reg_factor_effector_dom_sf"/>
</dbReference>
<evidence type="ECO:0000256" key="1">
    <source>
        <dbReference type="ARBA" id="ARBA00009817"/>
    </source>
</evidence>
<dbReference type="EMBL" id="BMAT01002996">
    <property type="protein sequence ID" value="GFS18501.1"/>
    <property type="molecule type" value="Genomic_DNA"/>
</dbReference>
<dbReference type="Proteomes" id="UP000762676">
    <property type="component" value="Unassembled WGS sequence"/>
</dbReference>
<feature type="signal peptide" evidence="2">
    <location>
        <begin position="1"/>
        <end position="23"/>
    </location>
</feature>
<feature type="chain" id="PRO_5043663241" evidence="2">
    <location>
        <begin position="24"/>
        <end position="201"/>
    </location>
</feature>
<dbReference type="PANTHER" id="PTHR11220">
    <property type="entry name" value="HEME-BINDING PROTEIN-RELATED"/>
    <property type="match status" value="1"/>
</dbReference>
<gene>
    <name evidence="3" type="ORF">ElyMa_001524200</name>
</gene>
<dbReference type="AlphaFoldDB" id="A0AAV4JD08"/>
<dbReference type="Pfam" id="PF04832">
    <property type="entry name" value="SOUL"/>
    <property type="match status" value="1"/>
</dbReference>
<dbReference type="Gene3D" id="3.20.80.10">
    <property type="entry name" value="Regulatory factor, effector binding domain"/>
    <property type="match status" value="1"/>
</dbReference>
<name>A0AAV4JD08_9GAST</name>
<dbReference type="PANTHER" id="PTHR11220:SF1">
    <property type="entry name" value="HEME-BINDING PROTEIN 2"/>
    <property type="match status" value="1"/>
</dbReference>
<sequence>MAGNTILTLAVVAASLIAVQCMSKPSFCKSYDCPAFDSVKMNGFERRSYGATKWVGTSVVASSSDSATNGMFMKLFRYIGGANDREEKIAMTVPVATKVQALSGNQYRYTMMFYVPGSNPPTPNDNDLEIITIPARDVYVKTFYTYFMMAGNSKYTDEVDELRTTLDANSMNYDTSSYYQVGYTSPFWPIRKHHEVWLDSA</sequence>
<dbReference type="InterPro" id="IPR006917">
    <property type="entry name" value="SOUL_heme-bd"/>
</dbReference>
<protein>
    <submittedName>
        <fullName evidence="3">Heme-binding protein 2-like</fullName>
    </submittedName>
</protein>